<keyword evidence="2" id="KW-1185">Reference proteome</keyword>
<reference evidence="1" key="1">
    <citation type="submission" date="2021-11" db="EMBL/GenBank/DDBJ databases">
        <authorList>
            <consortium name="Genoscope - CEA"/>
            <person name="William W."/>
        </authorList>
    </citation>
    <scope>NUCLEOTIDE SEQUENCE</scope>
</reference>
<gene>
    <name evidence="1" type="ORF">PECAL_6P07600</name>
</gene>
<dbReference type="Gene3D" id="3.80.10.10">
    <property type="entry name" value="Ribonuclease Inhibitor"/>
    <property type="match status" value="1"/>
</dbReference>
<dbReference type="AlphaFoldDB" id="A0A8J2WSJ0"/>
<dbReference type="Proteomes" id="UP000789595">
    <property type="component" value="Unassembled WGS sequence"/>
</dbReference>
<name>A0A8J2WSJ0_9STRA</name>
<evidence type="ECO:0000313" key="2">
    <source>
        <dbReference type="Proteomes" id="UP000789595"/>
    </source>
</evidence>
<dbReference type="EMBL" id="CAKKNE010000006">
    <property type="protein sequence ID" value="CAH0379157.1"/>
    <property type="molecule type" value="Genomic_DNA"/>
</dbReference>
<accession>A0A8J2WSJ0</accession>
<comment type="caution">
    <text evidence="1">The sequence shown here is derived from an EMBL/GenBank/DDBJ whole genome shotgun (WGS) entry which is preliminary data.</text>
</comment>
<sequence length="435" mass="47897">MGVVASVPEDALDKAACWLKRDDLLRLRELSPHGRDTARRAIARKAIPHVQIFNFQSVQFVPRQARAMRAPPRAVEAMAKVFGAGCVHLYASGTSAPSLAALYDFVRSTNGGLRELDLGPSGISSDLLLVMCRHCPNLIKLHGPRYVHTSDEAIVAIAAACPRLEVVSFSDVVTDVSPAERYERHFPRLKYLDIHDGRSDNDPPYRPTQLENIVAAARSTSATEMDMEGCHIFPDLINAIVGTPLGDRLTSLSERESGLETNIEPDALLAAARGFPRLAELWIPELTRIPNPGWFVLLAGVRTFETVYISSHHATDSQVVAACSQNPLVELELNWIGALTRGVVEGIISSQSAATLQGLTISYCEPGDVDDIESYMEDRGIRAADMLRLVMACPRLSRLSWQREYSNDAWFAQDAQAEITEILELRGGIYYTPYG</sequence>
<dbReference type="OrthoDB" id="5395390at2759"/>
<dbReference type="SUPFAM" id="SSF52047">
    <property type="entry name" value="RNI-like"/>
    <property type="match status" value="1"/>
</dbReference>
<proteinExistence type="predicted"/>
<dbReference type="InterPro" id="IPR032675">
    <property type="entry name" value="LRR_dom_sf"/>
</dbReference>
<organism evidence="1 2">
    <name type="scientific">Pelagomonas calceolata</name>
    <dbReference type="NCBI Taxonomy" id="35677"/>
    <lineage>
        <taxon>Eukaryota</taxon>
        <taxon>Sar</taxon>
        <taxon>Stramenopiles</taxon>
        <taxon>Ochrophyta</taxon>
        <taxon>Pelagophyceae</taxon>
        <taxon>Pelagomonadales</taxon>
        <taxon>Pelagomonadaceae</taxon>
        <taxon>Pelagomonas</taxon>
    </lineage>
</organism>
<evidence type="ECO:0008006" key="3">
    <source>
        <dbReference type="Google" id="ProtNLM"/>
    </source>
</evidence>
<protein>
    <recommendedName>
        <fullName evidence="3">F-box domain-containing protein</fullName>
    </recommendedName>
</protein>
<evidence type="ECO:0000313" key="1">
    <source>
        <dbReference type="EMBL" id="CAH0379157.1"/>
    </source>
</evidence>